<dbReference type="RefSeq" id="XP_013324022.1">
    <property type="nucleotide sequence ID" value="XM_013468568.1"/>
</dbReference>
<feature type="non-terminal residue" evidence="2">
    <location>
        <position position="1"/>
    </location>
</feature>
<dbReference type="GeneID" id="25320915"/>
<feature type="region of interest" description="Disordered" evidence="1">
    <location>
        <begin position="1"/>
        <end position="24"/>
    </location>
</feature>
<protein>
    <submittedName>
        <fullName evidence="2">Uncharacterized protein</fullName>
    </submittedName>
</protein>
<feature type="compositionally biased region" description="Polar residues" evidence="1">
    <location>
        <begin position="1"/>
        <end position="15"/>
    </location>
</feature>
<evidence type="ECO:0000313" key="2">
    <source>
        <dbReference type="EMBL" id="KKA17410.1"/>
    </source>
</evidence>
<name>A0A0F4YH32_RASE3</name>
<dbReference type="Proteomes" id="UP000053958">
    <property type="component" value="Unassembled WGS sequence"/>
</dbReference>
<proteinExistence type="predicted"/>
<keyword evidence="3" id="KW-1185">Reference proteome</keyword>
<sequence length="118" mass="13044">HRCPTQGTPGSSVPAQSPGPEGTAIVQAGDRQFGFYQQPVLFGWILPDGISMEYLRPSLLNGIISWVLGLVWECQWIAPLVFRNNERSYDYDDDAGEECDGTRSSPTPAKSHKAIHVR</sequence>
<reference evidence="2 3" key="1">
    <citation type="submission" date="2015-04" db="EMBL/GenBank/DDBJ databases">
        <authorList>
            <person name="Heijne W.H."/>
            <person name="Fedorova N.D."/>
            <person name="Nierman W.C."/>
            <person name="Vollebregt A.W."/>
            <person name="Zhao Z."/>
            <person name="Wu L."/>
            <person name="Kumar M."/>
            <person name="Stam H."/>
            <person name="van den Berg M.A."/>
            <person name="Pel H.J."/>
        </authorList>
    </citation>
    <scope>NUCLEOTIDE SEQUENCE [LARGE SCALE GENOMIC DNA]</scope>
    <source>
        <strain evidence="2 3">CBS 393.64</strain>
    </source>
</reference>
<evidence type="ECO:0000313" key="3">
    <source>
        <dbReference type="Proteomes" id="UP000053958"/>
    </source>
</evidence>
<organism evidence="2 3">
    <name type="scientific">Rasamsonia emersonii (strain ATCC 16479 / CBS 393.64 / IMI 116815)</name>
    <dbReference type="NCBI Taxonomy" id="1408163"/>
    <lineage>
        <taxon>Eukaryota</taxon>
        <taxon>Fungi</taxon>
        <taxon>Dikarya</taxon>
        <taxon>Ascomycota</taxon>
        <taxon>Pezizomycotina</taxon>
        <taxon>Eurotiomycetes</taxon>
        <taxon>Eurotiomycetidae</taxon>
        <taxon>Eurotiales</taxon>
        <taxon>Trichocomaceae</taxon>
        <taxon>Rasamsonia</taxon>
    </lineage>
</organism>
<evidence type="ECO:0000256" key="1">
    <source>
        <dbReference type="SAM" id="MobiDB-lite"/>
    </source>
</evidence>
<comment type="caution">
    <text evidence="2">The sequence shown here is derived from an EMBL/GenBank/DDBJ whole genome shotgun (WGS) entry which is preliminary data.</text>
</comment>
<feature type="region of interest" description="Disordered" evidence="1">
    <location>
        <begin position="88"/>
        <end position="118"/>
    </location>
</feature>
<dbReference type="AlphaFoldDB" id="A0A0F4YH32"/>
<gene>
    <name evidence="2" type="ORF">T310_8732</name>
</gene>
<accession>A0A0F4YH32</accession>
<dbReference type="EMBL" id="LASV01000657">
    <property type="protein sequence ID" value="KKA17410.1"/>
    <property type="molecule type" value="Genomic_DNA"/>
</dbReference>